<dbReference type="InterPro" id="IPR018247">
    <property type="entry name" value="EF_Hand_1_Ca_BS"/>
</dbReference>
<dbReference type="InterPro" id="IPR002048">
    <property type="entry name" value="EF_hand_dom"/>
</dbReference>
<keyword evidence="4" id="KW-1185">Reference proteome</keyword>
<organism evidence="3">
    <name type="scientific">Notodromas monacha</name>
    <dbReference type="NCBI Taxonomy" id="399045"/>
    <lineage>
        <taxon>Eukaryota</taxon>
        <taxon>Metazoa</taxon>
        <taxon>Ecdysozoa</taxon>
        <taxon>Arthropoda</taxon>
        <taxon>Crustacea</taxon>
        <taxon>Oligostraca</taxon>
        <taxon>Ostracoda</taxon>
        <taxon>Podocopa</taxon>
        <taxon>Podocopida</taxon>
        <taxon>Cypridocopina</taxon>
        <taxon>Cypridoidea</taxon>
        <taxon>Cyprididae</taxon>
        <taxon>Notodromas</taxon>
    </lineage>
</organism>
<reference evidence="3" key="1">
    <citation type="submission" date="2020-11" db="EMBL/GenBank/DDBJ databases">
        <authorList>
            <person name="Tran Van P."/>
        </authorList>
    </citation>
    <scope>NUCLEOTIDE SEQUENCE</scope>
</reference>
<dbReference type="AlphaFoldDB" id="A0A7R9BY18"/>
<dbReference type="EMBL" id="CAJPEX010003753">
    <property type="protein sequence ID" value="CAG0922517.1"/>
    <property type="molecule type" value="Genomic_DNA"/>
</dbReference>
<protein>
    <recommendedName>
        <fullName evidence="2">EF-hand domain-containing protein</fullName>
    </recommendedName>
</protein>
<keyword evidence="1" id="KW-0106">Calcium</keyword>
<dbReference type="Proteomes" id="UP000678499">
    <property type="component" value="Unassembled WGS sequence"/>
</dbReference>
<accession>A0A7R9BY18</accession>
<evidence type="ECO:0000313" key="3">
    <source>
        <dbReference type="EMBL" id="CAD7282365.1"/>
    </source>
</evidence>
<dbReference type="SUPFAM" id="SSF47473">
    <property type="entry name" value="EF-hand"/>
    <property type="match status" value="1"/>
</dbReference>
<dbReference type="Pfam" id="PF13499">
    <property type="entry name" value="EF-hand_7"/>
    <property type="match status" value="1"/>
</dbReference>
<proteinExistence type="predicted"/>
<evidence type="ECO:0000256" key="1">
    <source>
        <dbReference type="ARBA" id="ARBA00022837"/>
    </source>
</evidence>
<gene>
    <name evidence="3" type="ORF">NMOB1V02_LOCUS9990</name>
</gene>
<name>A0A7R9BY18_9CRUS</name>
<sequence length="180" mass="19712">MAPNATTTHTSTCDYVPEFTGVCCPVCAYPITAVDLYFGTPAPIVDKLPKFQQQQQQQQTRAVSSPVAEIPVALILPPPVNGRSAVCWSDEGRVPEIDFDLEVVSLLSRRGREPCQTILAIFLFLFDSSGFKLKAAFTMLDQNKDGAVNASELQNMLLNLGIHLREEVIEELIKQAGCKG</sequence>
<dbReference type="GO" id="GO:0005509">
    <property type="term" value="F:calcium ion binding"/>
    <property type="evidence" value="ECO:0007669"/>
    <property type="project" value="InterPro"/>
</dbReference>
<feature type="non-terminal residue" evidence="3">
    <location>
        <position position="1"/>
    </location>
</feature>
<dbReference type="PROSITE" id="PS00018">
    <property type="entry name" value="EF_HAND_1"/>
    <property type="match status" value="1"/>
</dbReference>
<evidence type="ECO:0000259" key="2">
    <source>
        <dbReference type="PROSITE" id="PS50222"/>
    </source>
</evidence>
<dbReference type="Gene3D" id="1.10.238.10">
    <property type="entry name" value="EF-hand"/>
    <property type="match status" value="1"/>
</dbReference>
<feature type="domain" description="EF-hand" evidence="2">
    <location>
        <begin position="128"/>
        <end position="163"/>
    </location>
</feature>
<dbReference type="OrthoDB" id="6353042at2759"/>
<dbReference type="InterPro" id="IPR011992">
    <property type="entry name" value="EF-hand-dom_pair"/>
</dbReference>
<dbReference type="CDD" id="cd00051">
    <property type="entry name" value="EFh"/>
    <property type="match status" value="1"/>
</dbReference>
<evidence type="ECO:0000313" key="4">
    <source>
        <dbReference type="Proteomes" id="UP000678499"/>
    </source>
</evidence>
<dbReference type="SMART" id="SM00054">
    <property type="entry name" value="EFh"/>
    <property type="match status" value="1"/>
</dbReference>
<dbReference type="EMBL" id="OA885790">
    <property type="protein sequence ID" value="CAD7282365.1"/>
    <property type="molecule type" value="Genomic_DNA"/>
</dbReference>
<dbReference type="PROSITE" id="PS50222">
    <property type="entry name" value="EF_HAND_2"/>
    <property type="match status" value="1"/>
</dbReference>